<gene>
    <name evidence="2" type="ORF">METZ01_LOCUS146360</name>
</gene>
<evidence type="ECO:0000256" key="1">
    <source>
        <dbReference type="SAM" id="Phobius"/>
    </source>
</evidence>
<dbReference type="AlphaFoldDB" id="A0A381ZW53"/>
<proteinExistence type="predicted"/>
<keyword evidence="1" id="KW-1133">Transmembrane helix</keyword>
<keyword evidence="1" id="KW-0472">Membrane</keyword>
<protein>
    <submittedName>
        <fullName evidence="2">Uncharacterized protein</fullName>
    </submittedName>
</protein>
<keyword evidence="1" id="KW-0812">Transmembrane</keyword>
<sequence>MSEADGIHARVRNFVLITASLIYVCILRSSMLDRKRIHPICDLGINHPAYLSNRKKTDSQCEKLLFNI</sequence>
<organism evidence="2">
    <name type="scientific">marine metagenome</name>
    <dbReference type="NCBI Taxonomy" id="408172"/>
    <lineage>
        <taxon>unclassified sequences</taxon>
        <taxon>metagenomes</taxon>
        <taxon>ecological metagenomes</taxon>
    </lineage>
</organism>
<reference evidence="2" key="1">
    <citation type="submission" date="2018-05" db="EMBL/GenBank/DDBJ databases">
        <authorList>
            <person name="Lanie J.A."/>
            <person name="Ng W.-L."/>
            <person name="Kazmierczak K.M."/>
            <person name="Andrzejewski T.M."/>
            <person name="Davidsen T.M."/>
            <person name="Wayne K.J."/>
            <person name="Tettelin H."/>
            <person name="Glass J.I."/>
            <person name="Rusch D."/>
            <person name="Podicherti R."/>
            <person name="Tsui H.-C.T."/>
            <person name="Winkler M.E."/>
        </authorList>
    </citation>
    <scope>NUCLEOTIDE SEQUENCE</scope>
</reference>
<feature type="transmembrane region" description="Helical" evidence="1">
    <location>
        <begin position="12"/>
        <end position="29"/>
    </location>
</feature>
<accession>A0A381ZW53</accession>
<evidence type="ECO:0000313" key="2">
    <source>
        <dbReference type="EMBL" id="SVA93506.1"/>
    </source>
</evidence>
<dbReference type="EMBL" id="UINC01022909">
    <property type="protein sequence ID" value="SVA93506.1"/>
    <property type="molecule type" value="Genomic_DNA"/>
</dbReference>
<name>A0A381ZW53_9ZZZZ</name>